<dbReference type="GO" id="GO:0005524">
    <property type="term" value="F:ATP binding"/>
    <property type="evidence" value="ECO:0007669"/>
    <property type="project" value="UniProtKB-UniRule"/>
</dbReference>
<comment type="catalytic activity">
    <reaction evidence="8">
        <text>(7R,8S)-8-amino-7-(carboxyamino)nonanoate + ATP = (4R,5S)-dethiobiotin + ADP + phosphate + H(+)</text>
        <dbReference type="Rhea" id="RHEA:63684"/>
        <dbReference type="ChEBI" id="CHEBI:15378"/>
        <dbReference type="ChEBI" id="CHEBI:30616"/>
        <dbReference type="ChEBI" id="CHEBI:43474"/>
        <dbReference type="ChEBI" id="CHEBI:149470"/>
        <dbReference type="ChEBI" id="CHEBI:149473"/>
        <dbReference type="ChEBI" id="CHEBI:456216"/>
    </reaction>
</comment>
<name>A0A0H3J4M0_CLOPA</name>
<dbReference type="EMBL" id="CP009268">
    <property type="protein sequence ID" value="AJA50871.1"/>
    <property type="molecule type" value="Genomic_DNA"/>
</dbReference>
<feature type="binding site" evidence="9">
    <location>
        <position position="116"/>
    </location>
    <ligand>
        <name>Mg(2+)</name>
        <dbReference type="ChEBI" id="CHEBI:18420"/>
    </ligand>
</feature>
<reference evidence="11 12" key="3">
    <citation type="journal article" name="Genome Announc.">
        <title>Improved Draft Genome Sequence of Clostridium pasteurianum Strain ATCC 6013 (DSM 525) Using a Hybrid Next-Generation Sequencing Approach.</title>
        <authorList>
            <person name="Pyne M.E."/>
            <person name="Utturkar S."/>
            <person name="Brown S.D."/>
            <person name="Moo-Young M."/>
            <person name="Chung D.A."/>
            <person name="Chou C.P."/>
        </authorList>
    </citation>
    <scope>NUCLEOTIDE SEQUENCE [LARGE SCALE GENOMIC DNA]</scope>
    <source>
        <strain evidence="11 12">ATCC 6013</strain>
    </source>
</reference>
<feature type="binding site" evidence="9">
    <location>
        <position position="55"/>
    </location>
    <ligand>
        <name>Mg(2+)</name>
        <dbReference type="ChEBI" id="CHEBI:18420"/>
    </ligand>
</feature>
<dbReference type="RefSeq" id="WP_003446902.1">
    <property type="nucleotide sequence ID" value="NZ_ANZB01000013.1"/>
</dbReference>
<dbReference type="GO" id="GO:0009102">
    <property type="term" value="P:biotin biosynthetic process"/>
    <property type="evidence" value="ECO:0007669"/>
    <property type="project" value="UniProtKB-UniRule"/>
</dbReference>
<feature type="binding site" evidence="9">
    <location>
        <begin position="208"/>
        <end position="210"/>
    </location>
    <ligand>
        <name>ATP</name>
        <dbReference type="ChEBI" id="CHEBI:30616"/>
    </ligand>
</feature>
<evidence type="ECO:0000256" key="9">
    <source>
        <dbReference type="HAMAP-Rule" id="MF_00336"/>
    </source>
</evidence>
<dbReference type="Gene3D" id="3.40.50.300">
    <property type="entry name" value="P-loop containing nucleotide triphosphate hydrolases"/>
    <property type="match status" value="1"/>
</dbReference>
<reference evidence="10 13" key="1">
    <citation type="journal article" date="2015" name="Genome Announc.">
        <title>Complete Genome Sequence of the Nitrogen-Fixing and Solvent-Producing Clostridium pasteurianum DSM 525.</title>
        <authorList>
            <person name="Poehlein A."/>
            <person name="Grosse-Honebrink A."/>
            <person name="Zhang Y."/>
            <person name="Minton N.P."/>
            <person name="Daniel R."/>
        </authorList>
    </citation>
    <scope>NUCLEOTIDE SEQUENCE [LARGE SCALE GENOMIC DNA]</scope>
    <source>
        <strain evidence="10">DSM 525</strain>
        <strain evidence="13">DSM 525 / ATCC 6013</strain>
    </source>
</reference>
<evidence type="ECO:0000313" key="10">
    <source>
        <dbReference type="EMBL" id="AJA50871.1"/>
    </source>
</evidence>
<sequence>MTKSIYIVGTDTDIGKTLITASIIYLLRKKGYNTCYYKAALSGAEVQGENLIPGDTRFVCELSGIKGKYEDLTGYIYKTAVSPLLASKIENNPIDIEVIKEKYEKLKERYDYIICEGSGGIICPITTLKDRIYNLDDLIKDMNMDVILVASAELGTINHTVLTVEYLKNAGIDIKGIIINKYENTQLCNDNINMIKAMTGIDILGVMPVIQEKEDGFHEKLKQLSEEVFDERKIISCMK</sequence>
<evidence type="ECO:0000313" key="13">
    <source>
        <dbReference type="Proteomes" id="UP000030905"/>
    </source>
</evidence>
<keyword evidence="7 9" id="KW-0460">Magnesium</keyword>
<gene>
    <name evidence="9 10" type="primary">bioD</name>
    <name evidence="10" type="ORF">CLPA_c07830</name>
    <name evidence="11" type="ORF">CP6013_02368</name>
</gene>
<evidence type="ECO:0000256" key="4">
    <source>
        <dbReference type="ARBA" id="ARBA00022741"/>
    </source>
</evidence>
<comment type="pathway">
    <text evidence="9">Cofactor biosynthesis; biotin biosynthesis; biotin from 7,8-diaminononanoate: step 1/2.</text>
</comment>
<evidence type="ECO:0000256" key="1">
    <source>
        <dbReference type="ARBA" id="ARBA00022490"/>
    </source>
</evidence>
<dbReference type="PATRIC" id="fig|1262449.3.peg.3200"/>
<evidence type="ECO:0000256" key="6">
    <source>
        <dbReference type="ARBA" id="ARBA00022840"/>
    </source>
</evidence>
<dbReference type="PANTHER" id="PTHR43210:SF2">
    <property type="entry name" value="ATP-DEPENDENT DETHIOBIOTIN SYNTHETASE BIOD 2"/>
    <property type="match status" value="1"/>
</dbReference>
<feature type="binding site" evidence="9">
    <location>
        <position position="55"/>
    </location>
    <ligand>
        <name>ATP</name>
        <dbReference type="ChEBI" id="CHEBI:30616"/>
    </ligand>
</feature>
<dbReference type="PIRSF" id="PIRSF006755">
    <property type="entry name" value="DTB_synth"/>
    <property type="match status" value="1"/>
</dbReference>
<dbReference type="UniPathway" id="UPA00078">
    <property type="reaction ID" value="UER00161"/>
</dbReference>
<evidence type="ECO:0000256" key="7">
    <source>
        <dbReference type="ARBA" id="ARBA00022842"/>
    </source>
</evidence>
<dbReference type="EMBL" id="JPGY02000001">
    <property type="protein sequence ID" value="KRU13120.1"/>
    <property type="molecule type" value="Genomic_DNA"/>
</dbReference>
<accession>A0A0H3J4M0</accession>
<keyword evidence="3 9" id="KW-0479">Metal-binding</keyword>
<dbReference type="GO" id="GO:0004141">
    <property type="term" value="F:dethiobiotin synthase activity"/>
    <property type="evidence" value="ECO:0007669"/>
    <property type="project" value="UniProtKB-UniRule"/>
</dbReference>
<comment type="similarity">
    <text evidence="9">Belongs to the dethiobiotin synthetase family.</text>
</comment>
<comment type="subcellular location">
    <subcellularLocation>
        <location evidence="9">Cytoplasm</location>
    </subcellularLocation>
</comment>
<dbReference type="GO" id="GO:0005829">
    <property type="term" value="C:cytosol"/>
    <property type="evidence" value="ECO:0007669"/>
    <property type="project" value="TreeGrafter"/>
</dbReference>
<comment type="subunit">
    <text evidence="9">Homodimer.</text>
</comment>
<dbReference type="Pfam" id="PF13500">
    <property type="entry name" value="AAA_26"/>
    <property type="match status" value="1"/>
</dbReference>
<dbReference type="KEGG" id="cpat:CLPA_c07830"/>
<feature type="binding site" evidence="9">
    <location>
        <begin position="180"/>
        <end position="181"/>
    </location>
    <ligand>
        <name>ATP</name>
        <dbReference type="ChEBI" id="CHEBI:30616"/>
    </ligand>
</feature>
<comment type="cofactor">
    <cofactor evidence="9">
        <name>Mg(2+)</name>
        <dbReference type="ChEBI" id="CHEBI:18420"/>
    </cofactor>
</comment>
<keyword evidence="13" id="KW-1185">Reference proteome</keyword>
<keyword evidence="1 9" id="KW-0963">Cytoplasm</keyword>
<dbReference type="SUPFAM" id="SSF52540">
    <property type="entry name" value="P-loop containing nucleoside triphosphate hydrolases"/>
    <property type="match status" value="1"/>
</dbReference>
<feature type="binding site" evidence="9">
    <location>
        <position position="17"/>
    </location>
    <ligand>
        <name>Mg(2+)</name>
        <dbReference type="ChEBI" id="CHEBI:18420"/>
    </ligand>
</feature>
<evidence type="ECO:0000256" key="5">
    <source>
        <dbReference type="ARBA" id="ARBA00022756"/>
    </source>
</evidence>
<dbReference type="CDD" id="cd03109">
    <property type="entry name" value="DTBS"/>
    <property type="match status" value="1"/>
</dbReference>
<dbReference type="InterPro" id="IPR027417">
    <property type="entry name" value="P-loop_NTPase"/>
</dbReference>
<feature type="binding site" evidence="9">
    <location>
        <begin position="13"/>
        <end position="18"/>
    </location>
    <ligand>
        <name>ATP</name>
        <dbReference type="ChEBI" id="CHEBI:30616"/>
    </ligand>
</feature>
<dbReference type="InterPro" id="IPR004472">
    <property type="entry name" value="DTB_synth_BioD"/>
</dbReference>
<feature type="binding site" evidence="9">
    <location>
        <begin position="116"/>
        <end position="119"/>
    </location>
    <ligand>
        <name>ATP</name>
        <dbReference type="ChEBI" id="CHEBI:30616"/>
    </ligand>
</feature>
<dbReference type="EC" id="6.3.3.3" evidence="9"/>
<feature type="binding site" evidence="9">
    <location>
        <position position="42"/>
    </location>
    <ligand>
        <name>substrate</name>
    </ligand>
</feature>
<dbReference type="AlphaFoldDB" id="A0A0H3J4M0"/>
<protein>
    <recommendedName>
        <fullName evidence="9">ATP-dependent dethiobiotin synthetase BioD</fullName>
        <ecNumber evidence="9">6.3.3.3</ecNumber>
    </recommendedName>
    <alternativeName>
        <fullName evidence="9">DTB synthetase</fullName>
        <shortName evidence="9">DTBS</shortName>
    </alternativeName>
    <alternativeName>
        <fullName evidence="9">Dethiobiotin synthase</fullName>
    </alternativeName>
</protein>
<reference evidence="11" key="2">
    <citation type="submission" date="2015-10" db="EMBL/GenBank/DDBJ databases">
        <title>Improved Draft Genome Sequence of Clostridium pasteurianum Strain ATCC 6013 (DSM 525) Using a Hybrid Next-Generation Sequencing Approach.</title>
        <authorList>
            <person name="Pyne M.E."/>
            <person name="Utturkar S.M."/>
            <person name="Brown S.D."/>
            <person name="Moo-Young M."/>
            <person name="Chung D.A."/>
            <person name="Chou P.C."/>
        </authorList>
    </citation>
    <scope>NUCLEOTIDE SEQUENCE</scope>
    <source>
        <strain evidence="11">ATCC 6013</strain>
    </source>
</reference>
<dbReference type="KEGG" id="cpae:CPAST_c07830"/>
<evidence type="ECO:0000256" key="8">
    <source>
        <dbReference type="ARBA" id="ARBA00047386"/>
    </source>
</evidence>
<evidence type="ECO:0000256" key="2">
    <source>
        <dbReference type="ARBA" id="ARBA00022598"/>
    </source>
</evidence>
<dbReference type="PANTHER" id="PTHR43210">
    <property type="entry name" value="DETHIOBIOTIN SYNTHETASE"/>
    <property type="match status" value="1"/>
</dbReference>
<keyword evidence="5 9" id="KW-0093">Biotin biosynthesis</keyword>
<evidence type="ECO:0000313" key="11">
    <source>
        <dbReference type="EMBL" id="KRU13120.1"/>
    </source>
</evidence>
<dbReference type="GeneID" id="93072994"/>
<comment type="caution">
    <text evidence="9">Lacks conserved residue(s) required for the propagation of feature annotation.</text>
</comment>
<dbReference type="GO" id="GO:0000287">
    <property type="term" value="F:magnesium ion binding"/>
    <property type="evidence" value="ECO:0007669"/>
    <property type="project" value="UniProtKB-UniRule"/>
</dbReference>
<dbReference type="HAMAP" id="MF_00336">
    <property type="entry name" value="BioD"/>
    <property type="match status" value="1"/>
</dbReference>
<dbReference type="eggNOG" id="COG0132">
    <property type="taxonomic scope" value="Bacteria"/>
</dbReference>
<keyword evidence="4 9" id="KW-0547">Nucleotide-binding</keyword>
<feature type="active site" evidence="9">
    <location>
        <position position="38"/>
    </location>
</feature>
<keyword evidence="2 9" id="KW-0436">Ligase</keyword>
<dbReference type="Proteomes" id="UP000030905">
    <property type="component" value="Chromosome"/>
</dbReference>
<evidence type="ECO:0000313" key="12">
    <source>
        <dbReference type="Proteomes" id="UP000028042"/>
    </source>
</evidence>
<dbReference type="NCBIfam" id="TIGR00347">
    <property type="entry name" value="bioD"/>
    <property type="match status" value="1"/>
</dbReference>
<proteinExistence type="inferred from homology"/>
<dbReference type="Proteomes" id="UP000028042">
    <property type="component" value="Unassembled WGS sequence"/>
</dbReference>
<comment type="catalytic activity">
    <reaction evidence="9">
        <text>(7R,8S)-7,8-diammoniononanoate + CO2 + ATP = (4R,5S)-dethiobiotin + ADP + phosphate + 3 H(+)</text>
        <dbReference type="Rhea" id="RHEA:15805"/>
        <dbReference type="ChEBI" id="CHEBI:15378"/>
        <dbReference type="ChEBI" id="CHEBI:16526"/>
        <dbReference type="ChEBI" id="CHEBI:30616"/>
        <dbReference type="ChEBI" id="CHEBI:43474"/>
        <dbReference type="ChEBI" id="CHEBI:149469"/>
        <dbReference type="ChEBI" id="CHEBI:149473"/>
        <dbReference type="ChEBI" id="CHEBI:456216"/>
        <dbReference type="EC" id="6.3.3.3"/>
    </reaction>
</comment>
<keyword evidence="6 9" id="KW-0067">ATP-binding</keyword>
<comment type="function">
    <text evidence="9">Catalyzes a mechanistically unusual reaction, the ATP-dependent insertion of CO2 between the N7 and N8 nitrogen atoms of 7,8-diaminopelargonic acid (DAPA, also called 7,8-diammoniononanoate) to form a ureido ring.</text>
</comment>
<evidence type="ECO:0000256" key="3">
    <source>
        <dbReference type="ARBA" id="ARBA00022723"/>
    </source>
</evidence>
<organism evidence="10 13">
    <name type="scientific">Clostridium pasteurianum DSM 525 = ATCC 6013</name>
    <dbReference type="NCBI Taxonomy" id="1262449"/>
    <lineage>
        <taxon>Bacteria</taxon>
        <taxon>Bacillati</taxon>
        <taxon>Bacillota</taxon>
        <taxon>Clostridia</taxon>
        <taxon>Eubacteriales</taxon>
        <taxon>Clostridiaceae</taxon>
        <taxon>Clostridium</taxon>
    </lineage>
</organism>